<dbReference type="GO" id="GO:0005524">
    <property type="term" value="F:ATP binding"/>
    <property type="evidence" value="ECO:0007669"/>
    <property type="project" value="UniProtKB-KW"/>
</dbReference>
<reference evidence="12" key="2">
    <citation type="submission" date="2020-02" db="EMBL/GenBank/DDBJ databases">
        <authorList>
            <person name="Gilchrist C.L.M."/>
            <person name="Chooi Y.-H."/>
        </authorList>
    </citation>
    <scope>NUCLEOTIDE SEQUENCE</scope>
    <source>
        <strain evidence="12">MST-FP2251</strain>
    </source>
</reference>
<keyword evidence="6" id="KW-0469">Meiosis</keyword>
<dbReference type="EC" id="5.6.2.4" evidence="8"/>
<comment type="caution">
    <text evidence="12">The sequence shown here is derived from an EMBL/GenBank/DDBJ whole genome shotgun (WGS) entry which is preliminary data.</text>
</comment>
<dbReference type="GO" id="GO:0016787">
    <property type="term" value="F:hydrolase activity"/>
    <property type="evidence" value="ECO:0007669"/>
    <property type="project" value="UniProtKB-KW"/>
</dbReference>
<evidence type="ECO:0000256" key="4">
    <source>
        <dbReference type="ARBA" id="ARBA00022840"/>
    </source>
</evidence>
<evidence type="ECO:0000256" key="5">
    <source>
        <dbReference type="ARBA" id="ARBA00023235"/>
    </source>
</evidence>
<keyword evidence="4" id="KW-0067">ATP-binding</keyword>
<evidence type="ECO:0000256" key="7">
    <source>
        <dbReference type="ARBA" id="ARBA00034617"/>
    </source>
</evidence>
<feature type="domain" description="SEC63" evidence="11">
    <location>
        <begin position="124"/>
        <end position="443"/>
    </location>
</feature>
<evidence type="ECO:0000256" key="3">
    <source>
        <dbReference type="ARBA" id="ARBA00022806"/>
    </source>
</evidence>
<sequence>MLGRAGRPQFDDSAIAVILTRKERVNHYERLVAGSESLESCLHLNLIDHLNAEIGLGNVTDIDAAVRWLGGTFLFVRLRRNPTHYQLKEGAHKDDENEMLRQICEKDIKLLQECGLVSSKGLKSTQFGDAMARYYVRFNTMKTFLALKPQSTMSQILSVICQADEFHEVRLKPGDKSLYKEVNRANGIRFPVKVDIALPSHKISLLLQSELGAVEFPDGEQFQKHKFAFQQDKNLVFSHVNRLVRCIIDCQICLEDSIAVRNALELARSFAAKVWDSSPLQMKQIEQIGIVAVRKLAAAGVTNLDELEDKEAHEIDMILSKNPPFGMKLLDRLADFPKLRISVKMVGKDMKPGQPIRIRFKAEIAFMNEKCPSYFRRHPVYVCFLAETSDGRMIDFRRISGNKFQSGHEILLSTEIRSNDQFIACYGMCDDIAGTLRSVQLKPDLPASVFATRPDPGSGKIQKYAMNSGRPRSDSSQGKSNNGAKRDIFDSDDFLFDDFLDIEQATDWATLDKKNELSGKKGNTSCKKNADNTANGEEHDMIEEIETPRLENGKWACNHKCKDKTTCKHLCCREGLDKPPRSSKRQPTARGKNSQGLNQLTLSASMGIKNMGSNSPRSILPPEELSQPNQPANDIVLSSMPKYKYDLQRACSKDSSDYGNDSFSDLPSPSTLLLGTQIQSHSERENKNKESVMVDELFDMDDGLISIDESPHYLSTKKQGLSPISSPRRHVEMGSATPDAVLRTNKNDIQVVSGGEQCLVDVPKHGEKRRLPPLTFSSGEKRTKTEQKEGLFPTDKPTSNNDTIILKGQNDESGIATSSSLDPICKDWEDIDPALLNEFKDIVNFF</sequence>
<feature type="compositionally biased region" description="Polar residues" evidence="10">
    <location>
        <begin position="591"/>
        <end position="604"/>
    </location>
</feature>
<dbReference type="EMBL" id="VCAU01000101">
    <property type="protein sequence ID" value="KAF9885198.1"/>
    <property type="molecule type" value="Genomic_DNA"/>
</dbReference>
<dbReference type="FunFam" id="1.10.3380.10:FF:000012">
    <property type="entry name" value="DEAD/DEAH box DNA helicase"/>
    <property type="match status" value="1"/>
</dbReference>
<comment type="catalytic activity">
    <reaction evidence="9">
        <text>ATP + H2O = ADP + phosphate + H(+)</text>
        <dbReference type="Rhea" id="RHEA:13065"/>
        <dbReference type="ChEBI" id="CHEBI:15377"/>
        <dbReference type="ChEBI" id="CHEBI:15378"/>
        <dbReference type="ChEBI" id="CHEBI:30616"/>
        <dbReference type="ChEBI" id="CHEBI:43474"/>
        <dbReference type="ChEBI" id="CHEBI:456216"/>
        <dbReference type="EC" id="5.6.2.4"/>
    </reaction>
</comment>
<dbReference type="PANTHER" id="PTHR47835:SF3">
    <property type="entry name" value="HELICASE FOR MEIOSIS 1"/>
    <property type="match status" value="1"/>
</dbReference>
<dbReference type="Gene3D" id="1.10.3380.10">
    <property type="entry name" value="Sec63 N-terminal domain-like domain"/>
    <property type="match status" value="1"/>
</dbReference>
<dbReference type="SUPFAM" id="SSF158702">
    <property type="entry name" value="Sec63 N-terminal domain-like"/>
    <property type="match status" value="1"/>
</dbReference>
<keyword evidence="3" id="KW-0347">Helicase</keyword>
<keyword evidence="5" id="KW-0413">Isomerase</keyword>
<organism evidence="12 13">
    <name type="scientific">Aspergillus nanangensis</name>
    <dbReference type="NCBI Taxonomy" id="2582783"/>
    <lineage>
        <taxon>Eukaryota</taxon>
        <taxon>Fungi</taxon>
        <taxon>Dikarya</taxon>
        <taxon>Ascomycota</taxon>
        <taxon>Pezizomycotina</taxon>
        <taxon>Eurotiomycetes</taxon>
        <taxon>Eurotiomycetidae</taxon>
        <taxon>Eurotiales</taxon>
        <taxon>Aspergillaceae</taxon>
        <taxon>Aspergillus</taxon>
        <taxon>Aspergillus subgen. Circumdati</taxon>
    </lineage>
</organism>
<accession>A0AAD4CG58</accession>
<evidence type="ECO:0000256" key="9">
    <source>
        <dbReference type="ARBA" id="ARBA00048988"/>
    </source>
</evidence>
<feature type="compositionally biased region" description="Polar residues" evidence="10">
    <location>
        <begin position="474"/>
        <end position="483"/>
    </location>
</feature>
<comment type="catalytic activity">
    <reaction evidence="7">
        <text>Couples ATP hydrolysis with the unwinding of duplex DNA by translocating in the 3'-5' direction.</text>
        <dbReference type="EC" id="5.6.2.4"/>
    </reaction>
</comment>
<dbReference type="Pfam" id="PF02889">
    <property type="entry name" value="Sec63"/>
    <property type="match status" value="1"/>
</dbReference>
<dbReference type="Gene3D" id="3.40.50.300">
    <property type="entry name" value="P-loop containing nucleotide triphosphate hydrolases"/>
    <property type="match status" value="1"/>
</dbReference>
<feature type="region of interest" description="Disordered" evidence="10">
    <location>
        <begin position="519"/>
        <end position="538"/>
    </location>
</feature>
<evidence type="ECO:0000259" key="11">
    <source>
        <dbReference type="SMART" id="SM00973"/>
    </source>
</evidence>
<dbReference type="GO" id="GO:0051321">
    <property type="term" value="P:meiotic cell cycle"/>
    <property type="evidence" value="ECO:0007669"/>
    <property type="project" value="UniProtKB-KW"/>
</dbReference>
<dbReference type="AlphaFoldDB" id="A0AAD4CG58"/>
<dbReference type="FunFam" id="1.10.10.10:FF:000012">
    <property type="entry name" value="U5 small nuclear ribonucleoprotein helicase"/>
    <property type="match status" value="1"/>
</dbReference>
<dbReference type="InterPro" id="IPR036388">
    <property type="entry name" value="WH-like_DNA-bd_sf"/>
</dbReference>
<feature type="region of interest" description="Disordered" evidence="10">
    <location>
        <begin position="769"/>
        <end position="802"/>
    </location>
</feature>
<dbReference type="Proteomes" id="UP001194746">
    <property type="component" value="Unassembled WGS sequence"/>
</dbReference>
<evidence type="ECO:0000256" key="6">
    <source>
        <dbReference type="ARBA" id="ARBA00023254"/>
    </source>
</evidence>
<protein>
    <recommendedName>
        <fullName evidence="8">DNA 3'-5' helicase</fullName>
        <ecNumber evidence="8">5.6.2.4</ecNumber>
    </recommendedName>
</protein>
<dbReference type="SMART" id="SM00973">
    <property type="entry name" value="Sec63"/>
    <property type="match status" value="1"/>
</dbReference>
<keyword evidence="2" id="KW-0378">Hydrolase</keyword>
<dbReference type="Pfam" id="PF23445">
    <property type="entry name" value="WHD_SNRNP200"/>
    <property type="match status" value="1"/>
</dbReference>
<gene>
    <name evidence="12" type="primary">MER3_2</name>
    <name evidence="12" type="ORF">FE257_000649</name>
</gene>
<feature type="region of interest" description="Disordered" evidence="10">
    <location>
        <begin position="576"/>
        <end position="635"/>
    </location>
</feature>
<dbReference type="InterPro" id="IPR052247">
    <property type="entry name" value="Meiotic_Crossover_Helicase"/>
</dbReference>
<dbReference type="InterPro" id="IPR004179">
    <property type="entry name" value="Sec63-dom"/>
</dbReference>
<evidence type="ECO:0000256" key="1">
    <source>
        <dbReference type="ARBA" id="ARBA00022741"/>
    </source>
</evidence>
<evidence type="ECO:0000256" key="10">
    <source>
        <dbReference type="SAM" id="MobiDB-lite"/>
    </source>
</evidence>
<dbReference type="InterPro" id="IPR027417">
    <property type="entry name" value="P-loop_NTPase"/>
</dbReference>
<reference evidence="12" key="1">
    <citation type="journal article" date="2019" name="Beilstein J. Org. Chem.">
        <title>Nanangenines: drimane sesquiterpenoids as the dominant metabolite cohort of a novel Australian fungus, Aspergillus nanangensis.</title>
        <authorList>
            <person name="Lacey H.J."/>
            <person name="Gilchrist C.L.M."/>
            <person name="Crombie A."/>
            <person name="Kalaitzis J.A."/>
            <person name="Vuong D."/>
            <person name="Rutledge P.J."/>
            <person name="Turner P."/>
            <person name="Pitt J.I."/>
            <person name="Lacey E."/>
            <person name="Chooi Y.H."/>
            <person name="Piggott A.M."/>
        </authorList>
    </citation>
    <scope>NUCLEOTIDE SEQUENCE</scope>
    <source>
        <strain evidence="12">MST-FP2251</strain>
    </source>
</reference>
<evidence type="ECO:0000256" key="8">
    <source>
        <dbReference type="ARBA" id="ARBA00034808"/>
    </source>
</evidence>
<evidence type="ECO:0000313" key="13">
    <source>
        <dbReference type="Proteomes" id="UP001194746"/>
    </source>
</evidence>
<evidence type="ECO:0000313" key="12">
    <source>
        <dbReference type="EMBL" id="KAF9885198.1"/>
    </source>
</evidence>
<feature type="compositionally biased region" description="Polar residues" evidence="10">
    <location>
        <begin position="521"/>
        <end position="535"/>
    </location>
</feature>
<dbReference type="InterPro" id="IPR036390">
    <property type="entry name" value="WH_DNA-bd_sf"/>
</dbReference>
<keyword evidence="1" id="KW-0547">Nucleotide-binding</keyword>
<dbReference type="GO" id="GO:0043138">
    <property type="term" value="F:3'-5' DNA helicase activity"/>
    <property type="evidence" value="ECO:0007669"/>
    <property type="project" value="UniProtKB-EC"/>
</dbReference>
<dbReference type="SUPFAM" id="SSF46785">
    <property type="entry name" value="Winged helix' DNA-binding domain"/>
    <property type="match status" value="1"/>
</dbReference>
<dbReference type="InterPro" id="IPR057842">
    <property type="entry name" value="WH_MER3"/>
</dbReference>
<evidence type="ECO:0000256" key="2">
    <source>
        <dbReference type="ARBA" id="ARBA00022801"/>
    </source>
</evidence>
<dbReference type="PANTHER" id="PTHR47835">
    <property type="entry name" value="HFM1, ATP DEPENDENT DNA HELICASE HOMOLOG"/>
    <property type="match status" value="1"/>
</dbReference>
<feature type="region of interest" description="Disordered" evidence="10">
    <location>
        <begin position="447"/>
        <end position="485"/>
    </location>
</feature>
<proteinExistence type="predicted"/>
<name>A0AAD4CG58_ASPNN</name>
<feature type="compositionally biased region" description="Basic and acidic residues" evidence="10">
    <location>
        <begin position="779"/>
        <end position="789"/>
    </location>
</feature>
<keyword evidence="13" id="KW-1185">Reference proteome</keyword>
<dbReference type="Gene3D" id="1.10.10.10">
    <property type="entry name" value="Winged helix-like DNA-binding domain superfamily/Winged helix DNA-binding domain"/>
    <property type="match status" value="1"/>
</dbReference>